<comment type="caution">
    <text evidence="1">The sequence shown here is derived from an EMBL/GenBank/DDBJ whole genome shotgun (WGS) entry which is preliminary data.</text>
</comment>
<evidence type="ECO:0000313" key="2">
    <source>
        <dbReference type="Proteomes" id="UP001066276"/>
    </source>
</evidence>
<evidence type="ECO:0000313" key="1">
    <source>
        <dbReference type="EMBL" id="KAJ1102274.1"/>
    </source>
</evidence>
<proteinExistence type="predicted"/>
<dbReference type="EMBL" id="JANPWB010000014">
    <property type="protein sequence ID" value="KAJ1102274.1"/>
    <property type="molecule type" value="Genomic_DNA"/>
</dbReference>
<dbReference type="AlphaFoldDB" id="A0AAV7MIE5"/>
<keyword evidence="2" id="KW-1185">Reference proteome</keyword>
<name>A0AAV7MIE5_PLEWA</name>
<protein>
    <submittedName>
        <fullName evidence="1">Uncharacterized protein</fullName>
    </submittedName>
</protein>
<organism evidence="1 2">
    <name type="scientific">Pleurodeles waltl</name>
    <name type="common">Iberian ribbed newt</name>
    <dbReference type="NCBI Taxonomy" id="8319"/>
    <lineage>
        <taxon>Eukaryota</taxon>
        <taxon>Metazoa</taxon>
        <taxon>Chordata</taxon>
        <taxon>Craniata</taxon>
        <taxon>Vertebrata</taxon>
        <taxon>Euteleostomi</taxon>
        <taxon>Amphibia</taxon>
        <taxon>Batrachia</taxon>
        <taxon>Caudata</taxon>
        <taxon>Salamandroidea</taxon>
        <taxon>Salamandridae</taxon>
        <taxon>Pleurodelinae</taxon>
        <taxon>Pleurodeles</taxon>
    </lineage>
</organism>
<gene>
    <name evidence="1" type="ORF">NDU88_007326</name>
</gene>
<dbReference type="Proteomes" id="UP001066276">
    <property type="component" value="Chromosome 10"/>
</dbReference>
<accession>A0AAV7MIE5</accession>
<sequence>MSTALSSTIVQRTVLMPTVLLPLLTASLLRLALSTSIFFNSVVEVKSTVDSHLQEKTLVDEMGTRIAVVHNVLDDFATPPEGSVGHGRRENMKQLHRNDKLMKQAGVRRSGLTRLQGYLADYSSMDASLCQAPLL</sequence>
<reference evidence="1" key="1">
    <citation type="journal article" date="2022" name="bioRxiv">
        <title>Sequencing and chromosome-scale assembly of the giantPleurodeles waltlgenome.</title>
        <authorList>
            <person name="Brown T."/>
            <person name="Elewa A."/>
            <person name="Iarovenko S."/>
            <person name="Subramanian E."/>
            <person name="Araus A.J."/>
            <person name="Petzold A."/>
            <person name="Susuki M."/>
            <person name="Suzuki K.-i.T."/>
            <person name="Hayashi T."/>
            <person name="Toyoda A."/>
            <person name="Oliveira C."/>
            <person name="Osipova E."/>
            <person name="Leigh N.D."/>
            <person name="Simon A."/>
            <person name="Yun M.H."/>
        </authorList>
    </citation>
    <scope>NUCLEOTIDE SEQUENCE</scope>
    <source>
        <strain evidence="1">20211129_DDA</strain>
        <tissue evidence="1">Liver</tissue>
    </source>
</reference>